<keyword evidence="4" id="KW-0963">Cytoplasm</keyword>
<evidence type="ECO:0000256" key="3">
    <source>
        <dbReference type="ARBA" id="ARBA00008430"/>
    </source>
</evidence>
<keyword evidence="5" id="KW-1017">Isopeptide bond</keyword>
<dbReference type="GO" id="GO:0005840">
    <property type="term" value="C:ribosome"/>
    <property type="evidence" value="ECO:0007669"/>
    <property type="project" value="UniProtKB-KW"/>
</dbReference>
<dbReference type="GO" id="GO:0005737">
    <property type="term" value="C:cytoplasm"/>
    <property type="evidence" value="ECO:0007669"/>
    <property type="project" value="UniProtKB-SubCell"/>
</dbReference>
<keyword evidence="8" id="KW-0539">Nucleus</keyword>
<evidence type="ECO:0000256" key="2">
    <source>
        <dbReference type="ARBA" id="ARBA00004496"/>
    </source>
</evidence>
<feature type="domain" description="Ubiquitin-like" evidence="9">
    <location>
        <begin position="8"/>
        <end position="48"/>
    </location>
</feature>
<organism evidence="10 11">
    <name type="scientific">Reticulomyxa filosa</name>
    <dbReference type="NCBI Taxonomy" id="46433"/>
    <lineage>
        <taxon>Eukaryota</taxon>
        <taxon>Sar</taxon>
        <taxon>Rhizaria</taxon>
        <taxon>Retaria</taxon>
        <taxon>Foraminifera</taxon>
        <taxon>Monothalamids</taxon>
        <taxon>Reticulomyxidae</taxon>
        <taxon>Reticulomyxa</taxon>
    </lineage>
</organism>
<dbReference type="Proteomes" id="UP000023152">
    <property type="component" value="Unassembled WGS sequence"/>
</dbReference>
<comment type="similarity">
    <text evidence="3">Belongs to the ubiquitin family.</text>
</comment>
<evidence type="ECO:0000256" key="6">
    <source>
        <dbReference type="ARBA" id="ARBA00022737"/>
    </source>
</evidence>
<proteinExistence type="inferred from homology"/>
<accession>X6PDX1</accession>
<evidence type="ECO:0000313" key="10">
    <source>
        <dbReference type="EMBL" id="ETO36715.1"/>
    </source>
</evidence>
<evidence type="ECO:0000256" key="4">
    <source>
        <dbReference type="ARBA" id="ARBA00022490"/>
    </source>
</evidence>
<keyword evidence="10" id="KW-0687">Ribonucleoprotein</keyword>
<dbReference type="PROSITE" id="PS50053">
    <property type="entry name" value="UBIQUITIN_2"/>
    <property type="match status" value="1"/>
</dbReference>
<dbReference type="SUPFAM" id="SSF54236">
    <property type="entry name" value="Ubiquitin-like"/>
    <property type="match status" value="1"/>
</dbReference>
<dbReference type="PANTHER" id="PTHR10666">
    <property type="entry name" value="UBIQUITIN"/>
    <property type="match status" value="1"/>
</dbReference>
<evidence type="ECO:0000256" key="5">
    <source>
        <dbReference type="ARBA" id="ARBA00022499"/>
    </source>
</evidence>
<evidence type="ECO:0000256" key="8">
    <source>
        <dbReference type="ARBA" id="ARBA00023242"/>
    </source>
</evidence>
<protein>
    <submittedName>
        <fullName evidence="10">Ribosomal protein S27a</fullName>
    </submittedName>
</protein>
<gene>
    <name evidence="10" type="ORF">RFI_00346</name>
</gene>
<evidence type="ECO:0000256" key="7">
    <source>
        <dbReference type="ARBA" id="ARBA00022843"/>
    </source>
</evidence>
<evidence type="ECO:0000256" key="1">
    <source>
        <dbReference type="ARBA" id="ARBA00004123"/>
    </source>
</evidence>
<dbReference type="InterPro" id="IPR029071">
    <property type="entry name" value="Ubiquitin-like_domsf"/>
</dbReference>
<dbReference type="EMBL" id="ASPP01000359">
    <property type="protein sequence ID" value="ETO36715.1"/>
    <property type="molecule type" value="Genomic_DNA"/>
</dbReference>
<keyword evidence="11" id="KW-1185">Reference proteome</keyword>
<keyword evidence="7" id="KW-0832">Ubl conjugation</keyword>
<keyword evidence="10" id="KW-0689">Ribosomal protein</keyword>
<dbReference type="AlphaFoldDB" id="X6PDX1"/>
<evidence type="ECO:0000313" key="11">
    <source>
        <dbReference type="Proteomes" id="UP000023152"/>
    </source>
</evidence>
<comment type="caution">
    <text evidence="10">The sequence shown here is derived from an EMBL/GenBank/DDBJ whole genome shotgun (WGS) entry which is preliminary data.</text>
</comment>
<dbReference type="PRINTS" id="PR00348">
    <property type="entry name" value="UBIQUITIN"/>
</dbReference>
<keyword evidence="6" id="KW-0677">Repeat</keyword>
<dbReference type="FunFam" id="3.10.20.90:FF:000469">
    <property type="entry name" value="Polyubiquitin-C"/>
    <property type="match status" value="1"/>
</dbReference>
<comment type="subcellular location">
    <subcellularLocation>
        <location evidence="2">Cytoplasm</location>
    </subcellularLocation>
    <subcellularLocation>
        <location evidence="1">Nucleus</location>
    </subcellularLocation>
</comment>
<dbReference type="Gene3D" id="3.10.20.90">
    <property type="entry name" value="Phosphatidylinositol 3-kinase Catalytic Subunit, Chain A, domain 1"/>
    <property type="match status" value="1"/>
</dbReference>
<name>X6PDX1_RETFI</name>
<dbReference type="InterPro" id="IPR000626">
    <property type="entry name" value="Ubiquitin-like_dom"/>
</dbReference>
<dbReference type="InterPro" id="IPR050158">
    <property type="entry name" value="Ubiquitin_ubiquitin-like"/>
</dbReference>
<sequence length="165" mass="19128">MTIICIYLNSFVKTLTGKTITLDVEPNDTIQNVKAKIQDNEGIPPEQQDANRDICKEAVICTFQRSNLIKALRTREINKLQEKYKIVAIQILAALSKFIKLITINKKKSEDDSRKIEEKTIEDIDSEIKTRNSTRKQVQRNRKQVFSENTTMNFSFNEDASTRTW</sequence>
<dbReference type="InterPro" id="IPR019956">
    <property type="entry name" value="Ubiquitin_dom"/>
</dbReference>
<dbReference type="OrthoDB" id="428577at2759"/>
<dbReference type="Pfam" id="PF00240">
    <property type="entry name" value="ubiquitin"/>
    <property type="match status" value="1"/>
</dbReference>
<evidence type="ECO:0000259" key="9">
    <source>
        <dbReference type="PROSITE" id="PS50053"/>
    </source>
</evidence>
<dbReference type="GO" id="GO:0005634">
    <property type="term" value="C:nucleus"/>
    <property type="evidence" value="ECO:0007669"/>
    <property type="project" value="UniProtKB-SubCell"/>
</dbReference>
<reference evidence="10 11" key="1">
    <citation type="journal article" date="2013" name="Curr. Biol.">
        <title>The Genome of the Foraminiferan Reticulomyxa filosa.</title>
        <authorList>
            <person name="Glockner G."/>
            <person name="Hulsmann N."/>
            <person name="Schleicher M."/>
            <person name="Noegel A.A."/>
            <person name="Eichinger L."/>
            <person name="Gallinger C."/>
            <person name="Pawlowski J."/>
            <person name="Sierra R."/>
            <person name="Euteneuer U."/>
            <person name="Pillet L."/>
            <person name="Moustafa A."/>
            <person name="Platzer M."/>
            <person name="Groth M."/>
            <person name="Szafranski K."/>
            <person name="Schliwa M."/>
        </authorList>
    </citation>
    <scope>NUCLEOTIDE SEQUENCE [LARGE SCALE GENOMIC DNA]</scope>
</reference>